<dbReference type="Pfam" id="PF17530">
    <property type="entry name" value="NS3"/>
    <property type="match status" value="1"/>
</dbReference>
<keyword evidence="2" id="KW-1185">Reference proteome</keyword>
<dbReference type="RefSeq" id="YP_009330143.1">
    <property type="nucleotide sequence ID" value="NC_032255.1"/>
</dbReference>
<name>A0A1L5JGJ1_9BBAC</name>
<evidence type="ECO:0000313" key="1">
    <source>
        <dbReference type="EMBL" id="APO13895.1"/>
    </source>
</evidence>
<dbReference type="InterPro" id="IPR035222">
    <property type="entry name" value="NS3"/>
</dbReference>
<dbReference type="KEGG" id="vg:30685015"/>
<dbReference type="Proteomes" id="UP000204293">
    <property type="component" value="Segment"/>
</dbReference>
<evidence type="ECO:0000313" key="2">
    <source>
        <dbReference type="Proteomes" id="UP000204293"/>
    </source>
</evidence>
<dbReference type="GeneID" id="30685015"/>
<accession>A0A1L5JGJ1</accession>
<sequence>MLRLRSLYQLSTQPAELSFHAYKALGPYRDYIAWNALPPVIRDQEQDWNTEIRQDDLIRKIHTWEPVLESWDWSTGSKLPKDMYDVLQLYEEGPITGFPYWCDSVMSYKSCKYIKEKRLESTELTTEELNYRNFFSGWKTGPIKFICRDCFDSSNSVTFDSDCFYISDIDDFDTELKLVSYELYCNFFFNKSFYWCAACKYTPLFTLAKVDMDSIDMESVDNYDV</sequence>
<proteinExistence type="predicted"/>
<dbReference type="OrthoDB" id="25391at10239"/>
<reference evidence="1 2" key="1">
    <citation type="submission" date="2016-04" db="EMBL/GenBank/DDBJ databases">
        <title>Sequence analysis of the Plodia interpunctella granulovirus genome: Discovery of an unusual inhibitor-of-apoptosis (IAP) gene.</title>
        <authorList>
            <person name="Harrison R.L."/>
            <person name="Rowley D.L."/>
            <person name="Funk C.J."/>
        </authorList>
    </citation>
    <scope>NUCLEOTIDE SEQUENCE [LARGE SCALE GENOMIC DNA]</scope>
    <source>
        <strain evidence="1">Cambridge</strain>
    </source>
</reference>
<dbReference type="EMBL" id="KX151395">
    <property type="protein sequence ID" value="APO13895.1"/>
    <property type="molecule type" value="Genomic_DNA"/>
</dbReference>
<organism evidence="1 2">
    <name type="scientific">Plodia interpunctella granulovirus</name>
    <dbReference type="NCBI Taxonomy" id="262175"/>
    <lineage>
        <taxon>Viruses</taxon>
        <taxon>Viruses incertae sedis</taxon>
        <taxon>Naldaviricetes</taxon>
        <taxon>Lefavirales</taxon>
        <taxon>Baculoviridae</taxon>
        <taxon>Betabaculovirus</taxon>
        <taxon>Betabaculovirus plinterpunctellae</taxon>
    </lineage>
</organism>
<protein>
    <submittedName>
        <fullName evidence="1">ORF11</fullName>
    </submittedName>
</protein>